<reference evidence="1 2" key="1">
    <citation type="submission" date="2018-09" db="EMBL/GenBank/DDBJ databases">
        <authorList>
            <person name="Grouzdev D.S."/>
            <person name="Krutkina M.S."/>
        </authorList>
    </citation>
    <scope>NUCLEOTIDE SEQUENCE [LARGE SCALE GENOMIC DNA]</scope>
    <source>
        <strain evidence="1 2">RmlP001</strain>
    </source>
</reference>
<proteinExistence type="predicted"/>
<name>A0A4V1RIL3_9HYPH</name>
<reference evidence="1 2" key="2">
    <citation type="submission" date="2019-02" db="EMBL/GenBank/DDBJ databases">
        <title>'Lichenibacterium ramalinii' gen. nov. sp. nov., 'Lichenibacterium minor' gen. nov. sp. nov.</title>
        <authorList>
            <person name="Pankratov T."/>
        </authorList>
    </citation>
    <scope>NUCLEOTIDE SEQUENCE [LARGE SCALE GENOMIC DNA]</scope>
    <source>
        <strain evidence="1 2">RmlP001</strain>
    </source>
</reference>
<accession>A0A4V1RIL3</accession>
<protein>
    <submittedName>
        <fullName evidence="1">Uncharacterized protein</fullName>
    </submittedName>
</protein>
<gene>
    <name evidence="1" type="ORF">D3272_13285</name>
</gene>
<evidence type="ECO:0000313" key="2">
    <source>
        <dbReference type="Proteomes" id="UP000289411"/>
    </source>
</evidence>
<keyword evidence="2" id="KW-1185">Reference proteome</keyword>
<dbReference type="AlphaFoldDB" id="A0A4V1RIL3"/>
<organism evidence="1 2">
    <name type="scientific">Lichenibacterium ramalinae</name>
    <dbReference type="NCBI Taxonomy" id="2316527"/>
    <lineage>
        <taxon>Bacteria</taxon>
        <taxon>Pseudomonadati</taxon>
        <taxon>Pseudomonadota</taxon>
        <taxon>Alphaproteobacteria</taxon>
        <taxon>Hyphomicrobiales</taxon>
        <taxon>Lichenihabitantaceae</taxon>
        <taxon>Lichenibacterium</taxon>
    </lineage>
</organism>
<comment type="caution">
    <text evidence="1">The sequence shown here is derived from an EMBL/GenBank/DDBJ whole genome shotgun (WGS) entry which is preliminary data.</text>
</comment>
<dbReference type="Proteomes" id="UP000289411">
    <property type="component" value="Unassembled WGS sequence"/>
</dbReference>
<sequence>MRRDPAPLEPGWAKLATMAMESANEALSTSAGAGGSARLLKVEVRRSRGRLRLLWLMQPEDHDLIARLRDVGQRLATRSVATCEVCGAQVPRRGQGRREVLCDAHDAPF</sequence>
<dbReference type="EMBL" id="QYBC01000010">
    <property type="protein sequence ID" value="RYB04411.1"/>
    <property type="molecule type" value="Genomic_DNA"/>
</dbReference>
<evidence type="ECO:0000313" key="1">
    <source>
        <dbReference type="EMBL" id="RYB04411.1"/>
    </source>
</evidence>